<dbReference type="InterPro" id="IPR035906">
    <property type="entry name" value="MetI-like_sf"/>
</dbReference>
<dbReference type="PANTHER" id="PTHR30151:SF0">
    <property type="entry name" value="ABC TRANSPORTER PERMEASE PROTEIN MJ0413-RELATED"/>
    <property type="match status" value="1"/>
</dbReference>
<evidence type="ECO:0000313" key="10">
    <source>
        <dbReference type="Proteomes" id="UP000774570"/>
    </source>
</evidence>
<dbReference type="Pfam" id="PF00528">
    <property type="entry name" value="BPD_transp_1"/>
    <property type="match status" value="1"/>
</dbReference>
<comment type="subcellular location">
    <subcellularLocation>
        <location evidence="1 7">Cell membrane</location>
        <topology evidence="1 7">Multi-pass membrane protein</topology>
    </subcellularLocation>
</comment>
<keyword evidence="10" id="KW-1185">Reference proteome</keyword>
<evidence type="ECO:0000256" key="1">
    <source>
        <dbReference type="ARBA" id="ARBA00004651"/>
    </source>
</evidence>
<evidence type="ECO:0000259" key="8">
    <source>
        <dbReference type="PROSITE" id="PS50928"/>
    </source>
</evidence>
<dbReference type="InterPro" id="IPR000515">
    <property type="entry name" value="MetI-like"/>
</dbReference>
<keyword evidence="6 7" id="KW-0472">Membrane</keyword>
<dbReference type="Proteomes" id="UP000774570">
    <property type="component" value="Unassembled WGS sequence"/>
</dbReference>
<comment type="similarity">
    <text evidence="7">Belongs to the binding-protein-dependent transport system permease family.</text>
</comment>
<evidence type="ECO:0000313" key="9">
    <source>
        <dbReference type="EMBL" id="MBW8487214.1"/>
    </source>
</evidence>
<gene>
    <name evidence="9" type="ORF">K1Y72_32980</name>
</gene>
<dbReference type="CDD" id="cd06261">
    <property type="entry name" value="TM_PBP2"/>
    <property type="match status" value="1"/>
</dbReference>
<feature type="transmembrane region" description="Helical" evidence="7">
    <location>
        <begin position="191"/>
        <end position="217"/>
    </location>
</feature>
<dbReference type="PROSITE" id="PS50928">
    <property type="entry name" value="ABC_TM1"/>
    <property type="match status" value="1"/>
</dbReference>
<evidence type="ECO:0000256" key="4">
    <source>
        <dbReference type="ARBA" id="ARBA00022692"/>
    </source>
</evidence>
<evidence type="ECO:0000256" key="2">
    <source>
        <dbReference type="ARBA" id="ARBA00022448"/>
    </source>
</evidence>
<feature type="transmembrane region" description="Helical" evidence="7">
    <location>
        <begin position="115"/>
        <end position="141"/>
    </location>
</feature>
<sequence>MSAPRGRRRKAKRPLFPPPAGLLPLAVLLAAWQLLGDPHAADFPSPGAWIDAGRAVQDRGLLLPALGTTLLTFALALALATLAGAALGTLLGASPAARRLLGPLTEFLRNFPPPAAVPVAVLLIGTTRATTLAVVVAAALWPIALNTQEAIDAVPRVRIDAGRALGLGRGRQIASVIVPGVLPAVAVGVRIAAPICLIVVLLAEMLTSTGGVGGLVLERQRQYDSAGVFACLAIVGALGLLTSAAVGLAERVLLRHQPPDHAEGNAP</sequence>
<protein>
    <submittedName>
        <fullName evidence="9">ABC transporter permease subunit</fullName>
    </submittedName>
</protein>
<evidence type="ECO:0000256" key="5">
    <source>
        <dbReference type="ARBA" id="ARBA00022989"/>
    </source>
</evidence>
<name>A0ABS7G3D7_9ACTN</name>
<feature type="domain" description="ABC transmembrane type-1" evidence="8">
    <location>
        <begin position="66"/>
        <end position="250"/>
    </location>
</feature>
<accession>A0ABS7G3D7</accession>
<feature type="transmembrane region" description="Helical" evidence="7">
    <location>
        <begin position="70"/>
        <end position="94"/>
    </location>
</feature>
<dbReference type="RefSeq" id="WP_220170450.1">
    <property type="nucleotide sequence ID" value="NZ_JAIBOA010000031.1"/>
</dbReference>
<dbReference type="Gene3D" id="1.10.3720.10">
    <property type="entry name" value="MetI-like"/>
    <property type="match status" value="1"/>
</dbReference>
<dbReference type="PANTHER" id="PTHR30151">
    <property type="entry name" value="ALKANE SULFONATE ABC TRANSPORTER-RELATED, MEMBRANE SUBUNIT"/>
    <property type="match status" value="1"/>
</dbReference>
<feature type="transmembrane region" description="Helical" evidence="7">
    <location>
        <begin position="229"/>
        <end position="249"/>
    </location>
</feature>
<keyword evidence="2 7" id="KW-0813">Transport</keyword>
<comment type="caution">
    <text evidence="9">The sequence shown here is derived from an EMBL/GenBank/DDBJ whole genome shotgun (WGS) entry which is preliminary data.</text>
</comment>
<proteinExistence type="inferred from homology"/>
<keyword evidence="4 7" id="KW-0812">Transmembrane</keyword>
<reference evidence="9 10" key="1">
    <citation type="submission" date="2021-07" db="EMBL/GenBank/DDBJ databases">
        <title>Actinomadura sp. PM05-2 isolated from lichen.</title>
        <authorList>
            <person name="Somphong A."/>
            <person name="Phongsopitanun W."/>
            <person name="Tanasupawat S."/>
            <person name="Peongsungnone V."/>
        </authorList>
    </citation>
    <scope>NUCLEOTIDE SEQUENCE [LARGE SCALE GENOMIC DNA]</scope>
    <source>
        <strain evidence="9 10">PM05-2</strain>
    </source>
</reference>
<evidence type="ECO:0000256" key="6">
    <source>
        <dbReference type="ARBA" id="ARBA00023136"/>
    </source>
</evidence>
<evidence type="ECO:0000256" key="7">
    <source>
        <dbReference type="RuleBase" id="RU363032"/>
    </source>
</evidence>
<keyword evidence="3" id="KW-1003">Cell membrane</keyword>
<dbReference type="SUPFAM" id="SSF161098">
    <property type="entry name" value="MetI-like"/>
    <property type="match status" value="1"/>
</dbReference>
<organism evidence="9 10">
    <name type="scientific">Actinomadura parmotrematis</name>
    <dbReference type="NCBI Taxonomy" id="2864039"/>
    <lineage>
        <taxon>Bacteria</taxon>
        <taxon>Bacillati</taxon>
        <taxon>Actinomycetota</taxon>
        <taxon>Actinomycetes</taxon>
        <taxon>Streptosporangiales</taxon>
        <taxon>Thermomonosporaceae</taxon>
        <taxon>Actinomadura</taxon>
    </lineage>
</organism>
<dbReference type="EMBL" id="JAIBOA010000031">
    <property type="protein sequence ID" value="MBW8487214.1"/>
    <property type="molecule type" value="Genomic_DNA"/>
</dbReference>
<keyword evidence="5 7" id="KW-1133">Transmembrane helix</keyword>
<evidence type="ECO:0000256" key="3">
    <source>
        <dbReference type="ARBA" id="ARBA00022475"/>
    </source>
</evidence>